<dbReference type="InterPro" id="IPR002159">
    <property type="entry name" value="CD36_fam"/>
</dbReference>
<gene>
    <name evidence="9" type="ORF">ROHU_009583</name>
</gene>
<dbReference type="PANTHER" id="PTHR11923:SF94">
    <property type="entry name" value="LYSOSOME MEMBRANE PROTEIN 2"/>
    <property type="match status" value="1"/>
</dbReference>
<dbReference type="GO" id="GO:0005764">
    <property type="term" value="C:lysosome"/>
    <property type="evidence" value="ECO:0007669"/>
    <property type="project" value="InterPro"/>
</dbReference>
<dbReference type="InterPro" id="IPR005429">
    <property type="entry name" value="LimpII"/>
</dbReference>
<keyword evidence="4 8" id="KW-1133">Transmembrane helix</keyword>
<dbReference type="PRINTS" id="PR01611">
    <property type="entry name" value="LIMPII"/>
</dbReference>
<protein>
    <submittedName>
        <fullName evidence="9">Lysosome membrane 2-like protein</fullName>
    </submittedName>
</protein>
<dbReference type="STRING" id="84645.A0A498M7K2"/>
<dbReference type="GO" id="GO:0016020">
    <property type="term" value="C:membrane"/>
    <property type="evidence" value="ECO:0007669"/>
    <property type="project" value="UniProtKB-SubCell"/>
</dbReference>
<feature type="transmembrane region" description="Helical" evidence="8">
    <location>
        <begin position="12"/>
        <end position="31"/>
    </location>
</feature>
<name>A0A498M7K2_LABRO</name>
<keyword evidence="11" id="KW-1267">Proteomics identification</keyword>
<dbReference type="GO" id="GO:0006622">
    <property type="term" value="P:protein targeting to lysosome"/>
    <property type="evidence" value="ECO:0007669"/>
    <property type="project" value="TreeGrafter"/>
</dbReference>
<dbReference type="Proteomes" id="UP000290572">
    <property type="component" value="Unassembled WGS sequence"/>
</dbReference>
<dbReference type="AlphaFoldDB" id="A0A498M7K2"/>
<dbReference type="GO" id="GO:0005044">
    <property type="term" value="F:scavenger receptor activity"/>
    <property type="evidence" value="ECO:0007669"/>
    <property type="project" value="InterPro"/>
</dbReference>
<comment type="similarity">
    <text evidence="2">Belongs to the CD36 family.</text>
</comment>
<evidence type="ECO:0000256" key="4">
    <source>
        <dbReference type="ARBA" id="ARBA00022989"/>
    </source>
</evidence>
<evidence type="ECO:0000256" key="8">
    <source>
        <dbReference type="SAM" id="Phobius"/>
    </source>
</evidence>
<keyword evidence="3 8" id="KW-0812">Transmembrane</keyword>
<dbReference type="Pfam" id="PF01130">
    <property type="entry name" value="CD36"/>
    <property type="match status" value="1"/>
</dbReference>
<feature type="transmembrane region" description="Helical" evidence="8">
    <location>
        <begin position="426"/>
        <end position="459"/>
    </location>
</feature>
<keyword evidence="10" id="KW-1185">Reference proteome</keyword>
<reference evidence="9 10" key="1">
    <citation type="submission" date="2018-03" db="EMBL/GenBank/DDBJ databases">
        <title>Draft genome sequence of Rohu Carp (Labeo rohita).</title>
        <authorList>
            <person name="Das P."/>
            <person name="Kushwaha B."/>
            <person name="Joshi C.G."/>
            <person name="Kumar D."/>
            <person name="Nagpure N.S."/>
            <person name="Sahoo L."/>
            <person name="Das S.P."/>
            <person name="Bit A."/>
            <person name="Patnaik S."/>
            <person name="Meher P.K."/>
            <person name="Jayasankar P."/>
            <person name="Koringa P.G."/>
            <person name="Patel N.V."/>
            <person name="Hinsu A.T."/>
            <person name="Kumar R."/>
            <person name="Pandey M."/>
            <person name="Agarwal S."/>
            <person name="Srivastava S."/>
            <person name="Singh M."/>
            <person name="Iquebal M.A."/>
            <person name="Jaiswal S."/>
            <person name="Angadi U.B."/>
            <person name="Kumar N."/>
            <person name="Raza M."/>
            <person name="Shah T.M."/>
            <person name="Rai A."/>
            <person name="Jena J.K."/>
        </authorList>
    </citation>
    <scope>NUCLEOTIDE SEQUENCE [LARGE SCALE GENOMIC DNA]</scope>
    <source>
        <strain evidence="9">DASCIFA01</strain>
        <tissue evidence="9">Testis</tissue>
    </source>
</reference>
<evidence type="ECO:0000313" key="9">
    <source>
        <dbReference type="EMBL" id="RXN13605.1"/>
    </source>
</evidence>
<feature type="region of interest" description="Disordered" evidence="7">
    <location>
        <begin position="478"/>
        <end position="513"/>
    </location>
</feature>
<keyword evidence="5 8" id="KW-0472">Membrane</keyword>
<sequence>MRKGSCCMFTSGVVGALLLISGIALIVSGLFQTLIHNKLKGEISLTEGSKVFATWKNPPPPVYMQFFFFNVTNPNEFLKGEAKAHLTEMGPYTYRQYRPKRNVSFLHNGTKVAAYTPKTFVFLPEKSVGDPNVDMAVINRVKGAGFWVSSGISMYMGSIGTTMFMTHSVQELLWGFKDPLLTRLKTIKPETDEYFGLMLNKNGSDDGEFVYHTGEHNYLDFGRIYTWKGEKMLSFWKTNQSNMINGTDGSAFHPFLSKEERLDVFTADLCRSIHMRFEKEVEVKGIPAYRFTPPRAVLASGKNNPENEGFCLTKKCLDDGVLDVSVCRKGAPVVVSFPHFHLGDEKYSKAIDGISPVHEKHQTFLDLNPTMGVPVRAMKRAQINIHLERVTGFPLTRNLNNTIFPIVFLNESVLIDDASAARIQKLLLVVTLVSHFPLILMALGGILLIVCIILAFRFYQNKTDVKRFDFAEAFRCSPPSAKKDTSYAPVSAKVDDQDEKNGTYVGMTPVDKS</sequence>
<accession>A0A498M7K2</accession>
<comment type="caution">
    <text evidence="9">The sequence shown here is derived from an EMBL/GenBank/DDBJ whole genome shotgun (WGS) entry which is preliminary data.</text>
</comment>
<evidence type="ECO:0000256" key="5">
    <source>
        <dbReference type="ARBA" id="ARBA00023136"/>
    </source>
</evidence>
<organism evidence="9 10">
    <name type="scientific">Labeo rohita</name>
    <name type="common">Indian major carp</name>
    <name type="synonym">Cyprinus rohita</name>
    <dbReference type="NCBI Taxonomy" id="84645"/>
    <lineage>
        <taxon>Eukaryota</taxon>
        <taxon>Metazoa</taxon>
        <taxon>Chordata</taxon>
        <taxon>Craniata</taxon>
        <taxon>Vertebrata</taxon>
        <taxon>Euteleostomi</taxon>
        <taxon>Actinopterygii</taxon>
        <taxon>Neopterygii</taxon>
        <taxon>Teleostei</taxon>
        <taxon>Ostariophysi</taxon>
        <taxon>Cypriniformes</taxon>
        <taxon>Cyprinidae</taxon>
        <taxon>Labeoninae</taxon>
        <taxon>Labeonini</taxon>
        <taxon>Labeo</taxon>
    </lineage>
</organism>
<evidence type="ECO:0000313" key="10">
    <source>
        <dbReference type="Proteomes" id="UP000290572"/>
    </source>
</evidence>
<evidence type="ECO:0000256" key="6">
    <source>
        <dbReference type="ARBA" id="ARBA00023180"/>
    </source>
</evidence>
<evidence type="ECO:0007829" key="11">
    <source>
        <dbReference type="PeptideAtlas" id="A0A498M7K2"/>
    </source>
</evidence>
<proteinExistence type="evidence at protein level"/>
<dbReference type="GO" id="GO:0006898">
    <property type="term" value="P:receptor-mediated endocytosis"/>
    <property type="evidence" value="ECO:0007669"/>
    <property type="project" value="TreeGrafter"/>
</dbReference>
<keyword evidence="6" id="KW-0325">Glycoprotein</keyword>
<evidence type="ECO:0000256" key="7">
    <source>
        <dbReference type="SAM" id="MobiDB-lite"/>
    </source>
</evidence>
<comment type="subcellular location">
    <subcellularLocation>
        <location evidence="1">Membrane</location>
    </subcellularLocation>
</comment>
<dbReference type="PRINTS" id="PR01609">
    <property type="entry name" value="CD36FAMILY"/>
</dbReference>
<evidence type="ECO:0000256" key="2">
    <source>
        <dbReference type="ARBA" id="ARBA00010532"/>
    </source>
</evidence>
<dbReference type="PANTHER" id="PTHR11923">
    <property type="entry name" value="SCAVENGER RECEPTOR CLASS B TYPE-1 SR-B1"/>
    <property type="match status" value="1"/>
</dbReference>
<dbReference type="EMBL" id="QBIY01012962">
    <property type="protein sequence ID" value="RXN13605.1"/>
    <property type="molecule type" value="Genomic_DNA"/>
</dbReference>
<evidence type="ECO:0000256" key="3">
    <source>
        <dbReference type="ARBA" id="ARBA00022692"/>
    </source>
</evidence>
<evidence type="ECO:0000256" key="1">
    <source>
        <dbReference type="ARBA" id="ARBA00004370"/>
    </source>
</evidence>